<keyword evidence="3" id="KW-1185">Reference proteome</keyword>
<dbReference type="EMBL" id="JAAXOT010000023">
    <property type="protein sequence ID" value="NKY60509.1"/>
    <property type="molecule type" value="Genomic_DNA"/>
</dbReference>
<dbReference type="AlphaFoldDB" id="A0A846YU47"/>
<evidence type="ECO:0000259" key="1">
    <source>
        <dbReference type="Pfam" id="PF00144"/>
    </source>
</evidence>
<gene>
    <name evidence="2" type="ORF">HGA15_31090</name>
</gene>
<proteinExistence type="predicted"/>
<organism evidence="2 3">
    <name type="scientific">Nocardia flavorosea</name>
    <dbReference type="NCBI Taxonomy" id="53429"/>
    <lineage>
        <taxon>Bacteria</taxon>
        <taxon>Bacillati</taxon>
        <taxon>Actinomycetota</taxon>
        <taxon>Actinomycetes</taxon>
        <taxon>Mycobacteriales</taxon>
        <taxon>Nocardiaceae</taxon>
        <taxon>Nocardia</taxon>
    </lineage>
</organism>
<dbReference type="PANTHER" id="PTHR43283">
    <property type="entry name" value="BETA-LACTAMASE-RELATED"/>
    <property type="match status" value="1"/>
</dbReference>
<name>A0A846YU47_9NOCA</name>
<feature type="domain" description="Beta-lactamase-related" evidence="1">
    <location>
        <begin position="36"/>
        <end position="351"/>
    </location>
</feature>
<evidence type="ECO:0000313" key="3">
    <source>
        <dbReference type="Proteomes" id="UP000570678"/>
    </source>
</evidence>
<dbReference type="InterPro" id="IPR050789">
    <property type="entry name" value="Diverse_Enzym_Activities"/>
</dbReference>
<dbReference type="Proteomes" id="UP000570678">
    <property type="component" value="Unassembled WGS sequence"/>
</dbReference>
<dbReference type="Gene3D" id="3.40.710.10">
    <property type="entry name" value="DD-peptidase/beta-lactamase superfamily"/>
    <property type="match status" value="1"/>
</dbReference>
<protein>
    <submittedName>
        <fullName evidence="2">Beta-lactamase family protein</fullName>
    </submittedName>
</protein>
<dbReference type="Pfam" id="PF00144">
    <property type="entry name" value="Beta-lactamase"/>
    <property type="match status" value="1"/>
</dbReference>
<sequence>MTGNEAVPSSREIVPAEDVGIDPHRLDVLLRRIRLEVEHGALPSAQVAVARAGRLVANETWGAGAPRYLLQSAGRTIVASAIWKLVGDGKLDVSERVADIIPEFGTNGKEVVTLAHMLTHTAGLAFAPLGYPKMTDRAARLAAFAKWRLDSPPGEVLQYHLTSSAWIIAEVVERRTGLSLADYLRREIAEPLGLGFALGLTEEEQIATVAPMVCIDGDGSDVDPWGPWFFRDRRVVAAGEPAHSVCAGAADVALHYQALLHSPLWSRAVIEEATRPRVTAVPAGDKLYGGGTKPASVGLFVNVRGDNPDGWMPATGSPATFGHSGSAYQIGFCDPVSGISFCVLSNGYPQTGYDLTPRGSAMLTNWSNLAADLT</sequence>
<dbReference type="InterPro" id="IPR001466">
    <property type="entry name" value="Beta-lactam-related"/>
</dbReference>
<evidence type="ECO:0000313" key="2">
    <source>
        <dbReference type="EMBL" id="NKY60509.1"/>
    </source>
</evidence>
<accession>A0A846YU47</accession>
<dbReference type="RefSeq" id="WP_084493434.1">
    <property type="nucleotide sequence ID" value="NZ_JAAXOT010000023.1"/>
</dbReference>
<comment type="caution">
    <text evidence="2">The sequence shown here is derived from an EMBL/GenBank/DDBJ whole genome shotgun (WGS) entry which is preliminary data.</text>
</comment>
<dbReference type="SUPFAM" id="SSF56601">
    <property type="entry name" value="beta-lactamase/transpeptidase-like"/>
    <property type="match status" value="1"/>
</dbReference>
<reference evidence="2 3" key="1">
    <citation type="submission" date="2020-04" db="EMBL/GenBank/DDBJ databases">
        <title>MicrobeNet Type strains.</title>
        <authorList>
            <person name="Nicholson A.C."/>
        </authorList>
    </citation>
    <scope>NUCLEOTIDE SEQUENCE [LARGE SCALE GENOMIC DNA]</scope>
    <source>
        <strain evidence="2 3">JCM 3332</strain>
    </source>
</reference>
<dbReference type="InterPro" id="IPR012338">
    <property type="entry name" value="Beta-lactam/transpept-like"/>
</dbReference>